<dbReference type="Proteomes" id="UP000053105">
    <property type="component" value="Unassembled WGS sequence"/>
</dbReference>
<gene>
    <name evidence="2" type="ORF">WN51_00493</name>
</gene>
<protein>
    <submittedName>
        <fullName evidence="2">Uncharacterized protein</fullName>
    </submittedName>
</protein>
<proteinExistence type="predicted"/>
<organism evidence="2 3">
    <name type="scientific">Melipona quadrifasciata</name>
    <dbReference type="NCBI Taxonomy" id="166423"/>
    <lineage>
        <taxon>Eukaryota</taxon>
        <taxon>Metazoa</taxon>
        <taxon>Ecdysozoa</taxon>
        <taxon>Arthropoda</taxon>
        <taxon>Hexapoda</taxon>
        <taxon>Insecta</taxon>
        <taxon>Pterygota</taxon>
        <taxon>Neoptera</taxon>
        <taxon>Endopterygota</taxon>
        <taxon>Hymenoptera</taxon>
        <taxon>Apocrita</taxon>
        <taxon>Aculeata</taxon>
        <taxon>Apoidea</taxon>
        <taxon>Anthophila</taxon>
        <taxon>Apidae</taxon>
        <taxon>Melipona</taxon>
    </lineage>
</organism>
<dbReference type="AlphaFoldDB" id="A0A0N0U5P4"/>
<name>A0A0N0U5P4_9HYME</name>
<sequence length="203" mass="24175">MRSSDFSRFNNITKRLRKDSQNAYLSEFQLKKCCSPERLRAQQREKSCDHAGRKKEKKKKKKKKQQQPAFEASVRAKEKRNLAIGRRMNRKWRPRRREFQRWDGHVCLVAIARSLFFLPWSTLGLECANLAIRRCTRMILMIGAWMISVSSGEWWLTILRNEVGEESSEKQESGRIEKELYGFNYINNNNWVNLMVIHPYNFA</sequence>
<feature type="compositionally biased region" description="Basic and acidic residues" evidence="1">
    <location>
        <begin position="39"/>
        <end position="51"/>
    </location>
</feature>
<keyword evidence="3" id="KW-1185">Reference proteome</keyword>
<reference evidence="2 3" key="1">
    <citation type="submission" date="2015-07" db="EMBL/GenBank/DDBJ databases">
        <title>The genome of Melipona quadrifasciata.</title>
        <authorList>
            <person name="Pan H."/>
            <person name="Kapheim K."/>
        </authorList>
    </citation>
    <scope>NUCLEOTIDE SEQUENCE [LARGE SCALE GENOMIC DNA]</scope>
    <source>
        <strain evidence="2">0111107301</strain>
        <tissue evidence="2">Whole body</tissue>
    </source>
</reference>
<evidence type="ECO:0000256" key="1">
    <source>
        <dbReference type="SAM" id="MobiDB-lite"/>
    </source>
</evidence>
<evidence type="ECO:0000313" key="3">
    <source>
        <dbReference type="Proteomes" id="UP000053105"/>
    </source>
</evidence>
<feature type="compositionally biased region" description="Basic residues" evidence="1">
    <location>
        <begin position="52"/>
        <end position="65"/>
    </location>
</feature>
<evidence type="ECO:0000313" key="2">
    <source>
        <dbReference type="EMBL" id="KOX74794.1"/>
    </source>
</evidence>
<feature type="region of interest" description="Disordered" evidence="1">
    <location>
        <begin position="39"/>
        <end position="77"/>
    </location>
</feature>
<dbReference type="EMBL" id="KQ435780">
    <property type="protein sequence ID" value="KOX74794.1"/>
    <property type="molecule type" value="Genomic_DNA"/>
</dbReference>
<accession>A0A0N0U5P4</accession>